<accession>A0A8J7WKX8</accession>
<keyword evidence="4" id="KW-1185">Reference proteome</keyword>
<feature type="region of interest" description="Disordered" evidence="1">
    <location>
        <begin position="176"/>
        <end position="242"/>
    </location>
</feature>
<dbReference type="Proteomes" id="UP000677913">
    <property type="component" value="Unassembled WGS sequence"/>
</dbReference>
<reference evidence="3" key="1">
    <citation type="submission" date="2021-04" db="EMBL/GenBank/DDBJ databases">
        <title>Genome based classification of Actinospica acidithermotolerans sp. nov., an actinobacterium isolated from an Indonesian hot spring.</title>
        <authorList>
            <person name="Kusuma A.B."/>
            <person name="Putra K.E."/>
            <person name="Nafisah S."/>
            <person name="Loh J."/>
            <person name="Nouioui I."/>
            <person name="Goodfellow M."/>
        </authorList>
    </citation>
    <scope>NUCLEOTIDE SEQUENCE</scope>
    <source>
        <strain evidence="3">DSM 45618</strain>
    </source>
</reference>
<dbReference type="SUPFAM" id="SSF56300">
    <property type="entry name" value="Metallo-dependent phosphatases"/>
    <property type="match status" value="1"/>
</dbReference>
<evidence type="ECO:0000313" key="3">
    <source>
        <dbReference type="EMBL" id="MBS2962750.1"/>
    </source>
</evidence>
<dbReference type="EMBL" id="JAGSXH010000015">
    <property type="protein sequence ID" value="MBS2962750.1"/>
    <property type="molecule type" value="Genomic_DNA"/>
</dbReference>
<dbReference type="GO" id="GO:0016020">
    <property type="term" value="C:membrane"/>
    <property type="evidence" value="ECO:0007669"/>
    <property type="project" value="GOC"/>
</dbReference>
<dbReference type="PANTHER" id="PTHR31302">
    <property type="entry name" value="TRANSMEMBRANE PROTEIN WITH METALLOPHOSPHOESTERASE DOMAIN-RELATED"/>
    <property type="match status" value="1"/>
</dbReference>
<evidence type="ECO:0000313" key="4">
    <source>
        <dbReference type="Proteomes" id="UP000677913"/>
    </source>
</evidence>
<dbReference type="AlphaFoldDB" id="A0A8J7WKX8"/>
<gene>
    <name evidence="3" type="ORF">KGA66_06830</name>
</gene>
<dbReference type="InterPro" id="IPR051158">
    <property type="entry name" value="Metallophosphoesterase_sf"/>
</dbReference>
<organism evidence="3 4">
    <name type="scientific">Actinocrinis puniceicyclus</name>
    <dbReference type="NCBI Taxonomy" id="977794"/>
    <lineage>
        <taxon>Bacteria</taxon>
        <taxon>Bacillati</taxon>
        <taxon>Actinomycetota</taxon>
        <taxon>Actinomycetes</taxon>
        <taxon>Catenulisporales</taxon>
        <taxon>Actinospicaceae</taxon>
        <taxon>Actinocrinis</taxon>
    </lineage>
</organism>
<evidence type="ECO:0000259" key="2">
    <source>
        <dbReference type="Pfam" id="PF00149"/>
    </source>
</evidence>
<protein>
    <submittedName>
        <fullName evidence="3">Metallophosphoesterase</fullName>
    </submittedName>
</protein>
<proteinExistence type="predicted"/>
<sequence length="343" mass="36686">MAAGTAAVAYAAGVEVNLYRLRRFSIPLLDPGEQPLRILQVSDIHMVPGQRRKQAWLRSLAELQPDLVVNTGDNLSHPDAVPEVIDTLEPLTALPGVFVLGSNDYYQASRLNPAKYLRHGDRSHAPRRKRAENDWPALQAAFTKAGWLDLTNARSTLDLPGRGLSLDFVGVDDPHVRRDRYPAKAGPDGDAHEEQPVPHSGDRRSVGQDSATHEGQDEGAGRQGIGHSAGRTRTTSGGAGRDLTIGVTHAPYLRVLDAMTTEGVPLILAGHTHGGQLCVPFYGALVTNCDLDRARAKGLHTHAVGGNTAHLHVSAGCGASRYAPVRFACPPEASLITLLPRAG</sequence>
<evidence type="ECO:0000256" key="1">
    <source>
        <dbReference type="SAM" id="MobiDB-lite"/>
    </source>
</evidence>
<dbReference type="GO" id="GO:0009245">
    <property type="term" value="P:lipid A biosynthetic process"/>
    <property type="evidence" value="ECO:0007669"/>
    <property type="project" value="TreeGrafter"/>
</dbReference>
<feature type="compositionally biased region" description="Basic and acidic residues" evidence="1">
    <location>
        <begin position="176"/>
        <end position="220"/>
    </location>
</feature>
<dbReference type="Gene3D" id="3.60.21.10">
    <property type="match status" value="1"/>
</dbReference>
<comment type="caution">
    <text evidence="3">The sequence shown here is derived from an EMBL/GenBank/DDBJ whole genome shotgun (WGS) entry which is preliminary data.</text>
</comment>
<name>A0A8J7WKX8_9ACTN</name>
<dbReference type="Pfam" id="PF00149">
    <property type="entry name" value="Metallophos"/>
    <property type="match status" value="1"/>
</dbReference>
<dbReference type="InterPro" id="IPR004843">
    <property type="entry name" value="Calcineurin-like_PHP"/>
</dbReference>
<dbReference type="GO" id="GO:0008758">
    <property type="term" value="F:UDP-2,3-diacylglucosamine hydrolase activity"/>
    <property type="evidence" value="ECO:0007669"/>
    <property type="project" value="TreeGrafter"/>
</dbReference>
<dbReference type="InterPro" id="IPR029052">
    <property type="entry name" value="Metallo-depent_PP-like"/>
</dbReference>
<feature type="domain" description="Calcineurin-like phosphoesterase" evidence="2">
    <location>
        <begin position="36"/>
        <end position="273"/>
    </location>
</feature>
<dbReference type="PANTHER" id="PTHR31302:SF20">
    <property type="entry name" value="CONSERVED PROTEIN"/>
    <property type="match status" value="1"/>
</dbReference>